<evidence type="ECO:0000313" key="1">
    <source>
        <dbReference type="EMBL" id="KAK2578949.1"/>
    </source>
</evidence>
<proteinExistence type="predicted"/>
<reference evidence="1" key="1">
    <citation type="submission" date="2021-08" db="EMBL/GenBank/DDBJ databases">
        <authorList>
            <person name="Misof B."/>
            <person name="Oliver O."/>
            <person name="Podsiadlowski L."/>
            <person name="Donath A."/>
            <person name="Peters R."/>
            <person name="Mayer C."/>
            <person name="Rust J."/>
            <person name="Gunkel S."/>
            <person name="Lesny P."/>
            <person name="Martin S."/>
            <person name="Oeyen J.P."/>
            <person name="Petersen M."/>
            <person name="Panagiotis P."/>
            <person name="Wilbrandt J."/>
            <person name="Tanja T."/>
        </authorList>
    </citation>
    <scope>NUCLEOTIDE SEQUENCE</scope>
    <source>
        <strain evidence="1">GBR_01_08_01A</strain>
        <tissue evidence="1">Thorax + abdomen</tissue>
    </source>
</reference>
<dbReference type="AlphaFoldDB" id="A0AAD9RFY2"/>
<comment type="caution">
    <text evidence="1">The sequence shown here is derived from an EMBL/GenBank/DDBJ whole genome shotgun (WGS) entry which is preliminary data.</text>
</comment>
<evidence type="ECO:0000313" key="2">
    <source>
        <dbReference type="Proteomes" id="UP001258017"/>
    </source>
</evidence>
<sequence>MCKSPCHRNFSRCTYHIEISTRYKKLRVIVVFHQCVASYALGLADIGVERTTIDIIVVPTGRANRGTECRGHPFRYRGSGGRRESSNLVLAYPHQSLALEPFVRLNGAPEGVEAI</sequence>
<protein>
    <submittedName>
        <fullName evidence="1">Uncharacterized protein</fullName>
    </submittedName>
</protein>
<reference evidence="1" key="2">
    <citation type="journal article" date="2023" name="Commun. Biol.">
        <title>Intrasexual cuticular hydrocarbon dimorphism in a wasp sheds light on hydrocarbon biosynthesis genes in Hymenoptera.</title>
        <authorList>
            <person name="Moris V.C."/>
            <person name="Podsiadlowski L."/>
            <person name="Martin S."/>
            <person name="Oeyen J.P."/>
            <person name="Donath A."/>
            <person name="Petersen M."/>
            <person name="Wilbrandt J."/>
            <person name="Misof B."/>
            <person name="Liedtke D."/>
            <person name="Thamm M."/>
            <person name="Scheiner R."/>
            <person name="Schmitt T."/>
            <person name="Niehuis O."/>
        </authorList>
    </citation>
    <scope>NUCLEOTIDE SEQUENCE</scope>
    <source>
        <strain evidence="1">GBR_01_08_01A</strain>
    </source>
</reference>
<keyword evidence="2" id="KW-1185">Reference proteome</keyword>
<gene>
    <name evidence="1" type="ORF">KPH14_011153</name>
</gene>
<name>A0AAD9RFY2_9HYME</name>
<accession>A0AAD9RFY2</accession>
<organism evidence="1 2">
    <name type="scientific">Odynerus spinipes</name>
    <dbReference type="NCBI Taxonomy" id="1348599"/>
    <lineage>
        <taxon>Eukaryota</taxon>
        <taxon>Metazoa</taxon>
        <taxon>Ecdysozoa</taxon>
        <taxon>Arthropoda</taxon>
        <taxon>Hexapoda</taxon>
        <taxon>Insecta</taxon>
        <taxon>Pterygota</taxon>
        <taxon>Neoptera</taxon>
        <taxon>Endopterygota</taxon>
        <taxon>Hymenoptera</taxon>
        <taxon>Apocrita</taxon>
        <taxon>Aculeata</taxon>
        <taxon>Vespoidea</taxon>
        <taxon>Vespidae</taxon>
        <taxon>Eumeninae</taxon>
        <taxon>Odynerus</taxon>
    </lineage>
</organism>
<dbReference type="EMBL" id="JAIFRP010000130">
    <property type="protein sequence ID" value="KAK2578949.1"/>
    <property type="molecule type" value="Genomic_DNA"/>
</dbReference>
<dbReference type="Proteomes" id="UP001258017">
    <property type="component" value="Unassembled WGS sequence"/>
</dbReference>